<keyword evidence="10" id="KW-0173">Coenzyme A biosynthesis</keyword>
<dbReference type="SUPFAM" id="SSF53067">
    <property type="entry name" value="Actin-like ATPase domain"/>
    <property type="match status" value="2"/>
</dbReference>
<name>A0A382T324_9ZZZZ</name>
<dbReference type="InterPro" id="IPR004619">
    <property type="entry name" value="Type_III_PanK"/>
</dbReference>
<evidence type="ECO:0000256" key="4">
    <source>
        <dbReference type="ARBA" id="ARBA00022490"/>
    </source>
</evidence>
<accession>A0A382T324</accession>
<evidence type="ECO:0000256" key="11">
    <source>
        <dbReference type="ARBA" id="ARBA00038036"/>
    </source>
</evidence>
<evidence type="ECO:0000313" key="13">
    <source>
        <dbReference type="EMBL" id="SVD16363.1"/>
    </source>
</evidence>
<keyword evidence="8" id="KW-0067">ATP-binding</keyword>
<sequence>MATDDWPKKRARKWLVDFIGKENVERAIVCSVVPASTRIAERVLRQIQIKIHELNHKNCGIQIDYPRPSTIGADRLANACAGLSEFGSPLVVVDFGTAVTFDIVNGHDKYVGGIIAPGLSSMTDYLHKKTALLPKIQLCDPKTMIGKNTKQAMQIGAAYGYQGLVQGLI</sequence>
<dbReference type="GO" id="GO:0005737">
    <property type="term" value="C:cytoplasm"/>
    <property type="evidence" value="ECO:0007669"/>
    <property type="project" value="UniProtKB-SubCell"/>
</dbReference>
<comment type="similarity">
    <text evidence="11">Belongs to the type III pantothenate kinase family.</text>
</comment>
<dbReference type="PANTHER" id="PTHR34265">
    <property type="entry name" value="TYPE III PANTOTHENATE KINASE"/>
    <property type="match status" value="1"/>
</dbReference>
<proteinExistence type="inferred from homology"/>
<keyword evidence="4" id="KW-0963">Cytoplasm</keyword>
<evidence type="ECO:0000256" key="3">
    <source>
        <dbReference type="ARBA" id="ARBA00011738"/>
    </source>
</evidence>
<dbReference type="GO" id="GO:0004594">
    <property type="term" value="F:pantothenate kinase activity"/>
    <property type="evidence" value="ECO:0007669"/>
    <property type="project" value="InterPro"/>
</dbReference>
<evidence type="ECO:0000256" key="2">
    <source>
        <dbReference type="ARBA" id="ARBA00004496"/>
    </source>
</evidence>
<dbReference type="GO" id="GO:0015937">
    <property type="term" value="P:coenzyme A biosynthetic process"/>
    <property type="evidence" value="ECO:0007669"/>
    <property type="project" value="UniProtKB-KW"/>
</dbReference>
<evidence type="ECO:0000256" key="9">
    <source>
        <dbReference type="ARBA" id="ARBA00022958"/>
    </source>
</evidence>
<evidence type="ECO:0000256" key="5">
    <source>
        <dbReference type="ARBA" id="ARBA00022679"/>
    </source>
</evidence>
<comment type="subunit">
    <text evidence="3">Homodimer.</text>
</comment>
<dbReference type="InterPro" id="IPR043129">
    <property type="entry name" value="ATPase_NBD"/>
</dbReference>
<evidence type="ECO:0000256" key="8">
    <source>
        <dbReference type="ARBA" id="ARBA00022840"/>
    </source>
</evidence>
<keyword evidence="7" id="KW-0418">Kinase</keyword>
<dbReference type="GO" id="GO:0005524">
    <property type="term" value="F:ATP binding"/>
    <property type="evidence" value="ECO:0007669"/>
    <property type="project" value="UniProtKB-KW"/>
</dbReference>
<gene>
    <name evidence="13" type="ORF">METZ01_LOCUS369217</name>
</gene>
<evidence type="ECO:0000256" key="12">
    <source>
        <dbReference type="ARBA" id="ARBA00040883"/>
    </source>
</evidence>
<evidence type="ECO:0000256" key="6">
    <source>
        <dbReference type="ARBA" id="ARBA00022741"/>
    </source>
</evidence>
<comment type="cofactor">
    <cofactor evidence="1">
        <name>K(+)</name>
        <dbReference type="ChEBI" id="CHEBI:29103"/>
    </cofactor>
</comment>
<dbReference type="PANTHER" id="PTHR34265:SF1">
    <property type="entry name" value="TYPE III PANTOTHENATE KINASE"/>
    <property type="match status" value="1"/>
</dbReference>
<organism evidence="13">
    <name type="scientific">marine metagenome</name>
    <dbReference type="NCBI Taxonomy" id="408172"/>
    <lineage>
        <taxon>unclassified sequences</taxon>
        <taxon>metagenomes</taxon>
        <taxon>ecological metagenomes</taxon>
    </lineage>
</organism>
<dbReference type="Gene3D" id="3.30.420.40">
    <property type="match status" value="1"/>
</dbReference>
<protein>
    <recommendedName>
        <fullName evidence="12">Type III pantothenate kinase</fullName>
    </recommendedName>
</protein>
<dbReference type="NCBIfam" id="TIGR00671">
    <property type="entry name" value="baf"/>
    <property type="match status" value="1"/>
</dbReference>
<evidence type="ECO:0000256" key="10">
    <source>
        <dbReference type="ARBA" id="ARBA00022993"/>
    </source>
</evidence>
<keyword evidence="5" id="KW-0808">Transferase</keyword>
<keyword evidence="6" id="KW-0547">Nucleotide-binding</keyword>
<comment type="subcellular location">
    <subcellularLocation>
        <location evidence="2">Cytoplasm</location>
    </subcellularLocation>
</comment>
<reference evidence="13" key="1">
    <citation type="submission" date="2018-05" db="EMBL/GenBank/DDBJ databases">
        <authorList>
            <person name="Lanie J.A."/>
            <person name="Ng W.-L."/>
            <person name="Kazmierczak K.M."/>
            <person name="Andrzejewski T.M."/>
            <person name="Davidsen T.M."/>
            <person name="Wayne K.J."/>
            <person name="Tettelin H."/>
            <person name="Glass J.I."/>
            <person name="Rusch D."/>
            <person name="Podicherti R."/>
            <person name="Tsui H.-C.T."/>
            <person name="Winkler M.E."/>
        </authorList>
    </citation>
    <scope>NUCLEOTIDE SEQUENCE</scope>
</reference>
<keyword evidence="9" id="KW-0630">Potassium</keyword>
<dbReference type="Pfam" id="PF03309">
    <property type="entry name" value="Pan_kinase"/>
    <property type="match status" value="1"/>
</dbReference>
<dbReference type="EMBL" id="UINC01133434">
    <property type="protein sequence ID" value="SVD16363.1"/>
    <property type="molecule type" value="Genomic_DNA"/>
</dbReference>
<feature type="non-terminal residue" evidence="13">
    <location>
        <position position="169"/>
    </location>
</feature>
<evidence type="ECO:0000256" key="7">
    <source>
        <dbReference type="ARBA" id="ARBA00022777"/>
    </source>
</evidence>
<evidence type="ECO:0000256" key="1">
    <source>
        <dbReference type="ARBA" id="ARBA00001958"/>
    </source>
</evidence>
<dbReference type="CDD" id="cd24015">
    <property type="entry name" value="ASKHA_NBD_PanK-III"/>
    <property type="match status" value="1"/>
</dbReference>
<dbReference type="AlphaFoldDB" id="A0A382T324"/>